<dbReference type="EMBL" id="CAADEY010000007">
    <property type="protein sequence ID" value="VFJ43989.1"/>
    <property type="molecule type" value="Genomic_DNA"/>
</dbReference>
<dbReference type="AlphaFoldDB" id="A0A450RY00"/>
<dbReference type="InterPro" id="IPR019775">
    <property type="entry name" value="WD40_repeat_CS"/>
</dbReference>
<dbReference type="PROSITE" id="PS50294">
    <property type="entry name" value="WD_REPEATS_REGION"/>
    <property type="match status" value="3"/>
</dbReference>
<dbReference type="InterPro" id="IPR020472">
    <property type="entry name" value="WD40_PAC1"/>
</dbReference>
<feature type="repeat" description="WD" evidence="3">
    <location>
        <begin position="349"/>
        <end position="385"/>
    </location>
</feature>
<proteinExistence type="predicted"/>
<dbReference type="Gene3D" id="2.130.10.10">
    <property type="entry name" value="YVTN repeat-like/Quinoprotein amine dehydrogenase"/>
    <property type="match status" value="2"/>
</dbReference>
<dbReference type="InterPro" id="IPR036322">
    <property type="entry name" value="WD40_repeat_dom_sf"/>
</dbReference>
<evidence type="ECO:0000313" key="5">
    <source>
        <dbReference type="EMBL" id="VFJ43989.1"/>
    </source>
</evidence>
<keyword evidence="4" id="KW-0732">Signal</keyword>
<dbReference type="PRINTS" id="PR00320">
    <property type="entry name" value="GPROTEINBRPT"/>
</dbReference>
<dbReference type="Pfam" id="PF00400">
    <property type="entry name" value="WD40"/>
    <property type="match status" value="4"/>
</dbReference>
<name>A0A450RY00_9GAMM</name>
<evidence type="ECO:0000256" key="1">
    <source>
        <dbReference type="ARBA" id="ARBA00022574"/>
    </source>
</evidence>
<dbReference type="SMART" id="SM00320">
    <property type="entry name" value="WD40"/>
    <property type="match status" value="6"/>
</dbReference>
<evidence type="ECO:0000256" key="3">
    <source>
        <dbReference type="PROSITE-ProRule" id="PRU00221"/>
    </source>
</evidence>
<reference evidence="5" key="1">
    <citation type="submission" date="2019-02" db="EMBL/GenBank/DDBJ databases">
        <authorList>
            <person name="Gruber-Vodicka R. H."/>
            <person name="Seah K. B. B."/>
        </authorList>
    </citation>
    <scope>NUCLEOTIDE SEQUENCE</scope>
    <source>
        <strain evidence="5">BECK_DK161</strain>
    </source>
</reference>
<gene>
    <name evidence="5" type="ORF">BECKDK2373C_GA0170839_100710</name>
</gene>
<accession>A0A450RY00</accession>
<feature type="signal peptide" evidence="4">
    <location>
        <begin position="1"/>
        <end position="18"/>
    </location>
</feature>
<dbReference type="SUPFAM" id="SSF50978">
    <property type="entry name" value="WD40 repeat-like"/>
    <property type="match status" value="1"/>
</dbReference>
<dbReference type="PROSITE" id="PS00678">
    <property type="entry name" value="WD_REPEATS_1"/>
    <property type="match status" value="2"/>
</dbReference>
<evidence type="ECO:0000256" key="2">
    <source>
        <dbReference type="ARBA" id="ARBA00022737"/>
    </source>
</evidence>
<keyword evidence="2" id="KW-0677">Repeat</keyword>
<dbReference type="PANTHER" id="PTHR19848">
    <property type="entry name" value="WD40 REPEAT PROTEIN"/>
    <property type="match status" value="1"/>
</dbReference>
<dbReference type="PROSITE" id="PS50082">
    <property type="entry name" value="WD_REPEATS_2"/>
    <property type="match status" value="3"/>
</dbReference>
<protein>
    <submittedName>
        <fullName evidence="5">WD domain-containing protein, G-beta repeat-containing protein</fullName>
    </submittedName>
</protein>
<keyword evidence="1 3" id="KW-0853">WD repeat</keyword>
<dbReference type="CDD" id="cd00200">
    <property type="entry name" value="WD40"/>
    <property type="match status" value="1"/>
</dbReference>
<dbReference type="PANTHER" id="PTHR19848:SF8">
    <property type="entry name" value="F-BOX AND WD REPEAT DOMAIN CONTAINING 7"/>
    <property type="match status" value="1"/>
</dbReference>
<feature type="chain" id="PRO_5019230014" evidence="4">
    <location>
        <begin position="19"/>
        <end position="557"/>
    </location>
</feature>
<dbReference type="InterPro" id="IPR015943">
    <property type="entry name" value="WD40/YVTN_repeat-like_dom_sf"/>
</dbReference>
<sequence length="557" mass="59263">MKKILLFGLIATILPACNSIPVVETKFAYTASVHPAIIPEGERIEDWDNLIALGRKKTAVQSVAIGGNADGAPIIASGLFDYTTRLWNGNTATQVHLLDDGRPDSPEETGIRSVAFCAGQYLITGSNAGVFRWNLETGNRMRFDSGEDATGPAVCDREEKFLAVAGSGELGKEVVFARLLDLESGRRIREFSASTAQYGKASAASGKRILVTSVAFSPSGDLIATASGLESPSGQLTSQQGYGLIRLWNTETGALIREFAPYGGAVNAVAFTPDGKQLLSGSSDGIIRLWDVGRILAGNRQRLHPVERTGHAGPINAIAIGGDGKTILSGSDDKRVGLWDLGSDRVQFLPGHTRPVSAVATGFDTTSFVSGSADGTVRFWNLASGTWRMFAMARYGTGLWFGCVRGGGPDAEQHVCHRYDDGTLVGYGGSDGRLRPIPPEGTIPPKDLQLAYMPTRLDVPQSGEKTFDVEVYNNGLTPIRWLRLAPEEHPGESGLKFRASPPLVALEPGAVGKLTAKVSYAEPPAVGSKTSLHLKVITAYGEYAEPELSPIKVVAVP</sequence>
<evidence type="ECO:0000256" key="4">
    <source>
        <dbReference type="SAM" id="SignalP"/>
    </source>
</evidence>
<dbReference type="InterPro" id="IPR001680">
    <property type="entry name" value="WD40_rpt"/>
</dbReference>
<organism evidence="5">
    <name type="scientific">Candidatus Kentrum sp. DK</name>
    <dbReference type="NCBI Taxonomy" id="2126562"/>
    <lineage>
        <taxon>Bacteria</taxon>
        <taxon>Pseudomonadati</taxon>
        <taxon>Pseudomonadota</taxon>
        <taxon>Gammaproteobacteria</taxon>
        <taxon>Candidatus Kentrum</taxon>
    </lineage>
</organism>
<feature type="repeat" description="WD" evidence="3">
    <location>
        <begin position="308"/>
        <end position="349"/>
    </location>
</feature>
<feature type="repeat" description="WD" evidence="3">
    <location>
        <begin position="259"/>
        <end position="292"/>
    </location>
</feature>